<evidence type="ECO:0000313" key="4">
    <source>
        <dbReference type="Proteomes" id="UP000069654"/>
    </source>
</evidence>
<dbReference type="AlphaFoldDB" id="A0A100XIE8"/>
<dbReference type="GO" id="GO:0005886">
    <property type="term" value="C:plasma membrane"/>
    <property type="evidence" value="ECO:0007669"/>
    <property type="project" value="TreeGrafter"/>
</dbReference>
<dbReference type="PANTHER" id="PTHR40758">
    <property type="entry name" value="CONSERVED PROTEIN"/>
    <property type="match status" value="1"/>
</dbReference>
<feature type="domain" description="MDMPI C-terminal" evidence="1">
    <location>
        <begin position="142"/>
        <end position="242"/>
    </location>
</feature>
<dbReference type="EMBL" id="BCTB01000050">
    <property type="protein sequence ID" value="GAT17073.1"/>
    <property type="molecule type" value="Genomic_DNA"/>
</dbReference>
<dbReference type="InterPro" id="IPR024344">
    <property type="entry name" value="MDMPI_metal-binding"/>
</dbReference>
<dbReference type="RefSeq" id="WP_003927665.1">
    <property type="nucleotide sequence ID" value="NZ_BCTB01000050.1"/>
</dbReference>
<dbReference type="Pfam" id="PF07398">
    <property type="entry name" value="MDMPI_C"/>
    <property type="match status" value="1"/>
</dbReference>
<evidence type="ECO:0000259" key="1">
    <source>
        <dbReference type="Pfam" id="PF07398"/>
    </source>
</evidence>
<dbReference type="OrthoDB" id="3671213at2"/>
<sequence>MDFRQVLLDETRAFGELIRSGDPQTPVPTCGEWTLRQLFRHVGRGHRWAAQIVSDRLSEPLDPRAVRDGKPPEDIEAALRWLQGGAQLVLDAVEAVGAGARVWTFLGPRPAGWWVRRRVHETTVHRADAALALGAEYTLPAELAADAISEWIELMAVQARRTQLPLERGRSLHLHATDAGLGAVGEWLITSDEEGLDWTHEHGKGDVALRGPATDLLLALSRRRTVDDLGVELHGDIAVWERWLANTSL</sequence>
<dbReference type="InterPro" id="IPR010872">
    <property type="entry name" value="MDMPI_C-term_domain"/>
</dbReference>
<proteinExistence type="predicted"/>
<feature type="domain" description="Mycothiol-dependent maleylpyruvate isomerase metal-binding" evidence="2">
    <location>
        <begin position="8"/>
        <end position="130"/>
    </location>
</feature>
<dbReference type="GO" id="GO:0046872">
    <property type="term" value="F:metal ion binding"/>
    <property type="evidence" value="ECO:0007669"/>
    <property type="project" value="InterPro"/>
</dbReference>
<evidence type="ECO:0000259" key="2">
    <source>
        <dbReference type="Pfam" id="PF11716"/>
    </source>
</evidence>
<accession>A0A100XIE8</accession>
<comment type="caution">
    <text evidence="3">The sequence shown here is derived from an EMBL/GenBank/DDBJ whole genome shotgun (WGS) entry which is preliminary data.</text>
</comment>
<dbReference type="Pfam" id="PF11716">
    <property type="entry name" value="MDMPI_N"/>
    <property type="match status" value="1"/>
</dbReference>
<name>A0A100XIE8_MYCTH</name>
<dbReference type="SUPFAM" id="SSF109854">
    <property type="entry name" value="DinB/YfiT-like putative metalloenzymes"/>
    <property type="match status" value="1"/>
</dbReference>
<dbReference type="OMA" id="ANWWIRR"/>
<protein>
    <recommendedName>
        <fullName evidence="5">Mycothiol-dependent maleylpyruvate isomerase metal-binding domain-containing protein</fullName>
    </recommendedName>
</protein>
<gene>
    <name evidence="3" type="ORF">RMCT_4042</name>
</gene>
<dbReference type="STRING" id="1797.RMCT_4042"/>
<dbReference type="PANTHER" id="PTHR40758:SF1">
    <property type="entry name" value="CONSERVED PROTEIN"/>
    <property type="match status" value="1"/>
</dbReference>
<dbReference type="InterPro" id="IPR017517">
    <property type="entry name" value="Maleyloyr_isom"/>
</dbReference>
<reference evidence="4" key="2">
    <citation type="submission" date="2016-02" db="EMBL/GenBank/DDBJ databases">
        <title>Draft genome sequence of five rapidly growing Mycobacterium species.</title>
        <authorList>
            <person name="Katahira K."/>
            <person name="Gotou Y."/>
            <person name="Iida K."/>
            <person name="Ogura Y."/>
            <person name="Hayashi T."/>
        </authorList>
    </citation>
    <scope>NUCLEOTIDE SEQUENCE [LARGE SCALE GENOMIC DNA]</scope>
    <source>
        <strain evidence="4">JCM6362</strain>
    </source>
</reference>
<dbReference type="Proteomes" id="UP000069654">
    <property type="component" value="Unassembled WGS sequence"/>
</dbReference>
<organism evidence="3 4">
    <name type="scientific">Mycolicibacterium thermoresistibile</name>
    <name type="common">Mycobacterium thermoresistibile</name>
    <dbReference type="NCBI Taxonomy" id="1797"/>
    <lineage>
        <taxon>Bacteria</taxon>
        <taxon>Bacillati</taxon>
        <taxon>Actinomycetota</taxon>
        <taxon>Actinomycetes</taxon>
        <taxon>Mycobacteriales</taxon>
        <taxon>Mycobacteriaceae</taxon>
        <taxon>Mycolicibacterium</taxon>
    </lineage>
</organism>
<reference evidence="3 4" key="1">
    <citation type="journal article" date="2016" name="Genome Announc.">
        <title>Draft Genome Sequences of Five Rapidly Growing Mycobacterium Species, M. thermoresistibile, M. fortuitum subsp. acetamidolyticum, M. canariasense, M. brisbanense, and M. novocastrense.</title>
        <authorList>
            <person name="Katahira K."/>
            <person name="Ogura Y."/>
            <person name="Gotoh Y."/>
            <person name="Hayashi T."/>
        </authorList>
    </citation>
    <scope>NUCLEOTIDE SEQUENCE [LARGE SCALE GENOMIC DNA]</scope>
    <source>
        <strain evidence="3 4">JCM6362</strain>
    </source>
</reference>
<dbReference type="InterPro" id="IPR034660">
    <property type="entry name" value="DinB/YfiT-like"/>
</dbReference>
<dbReference type="NCBIfam" id="TIGR03083">
    <property type="entry name" value="maleylpyruvate isomerase family mycothiol-dependent enzyme"/>
    <property type="match status" value="1"/>
</dbReference>
<evidence type="ECO:0000313" key="3">
    <source>
        <dbReference type="EMBL" id="GAT17073.1"/>
    </source>
</evidence>
<evidence type="ECO:0008006" key="5">
    <source>
        <dbReference type="Google" id="ProtNLM"/>
    </source>
</evidence>